<keyword evidence="9" id="KW-0970">Cilium biogenesis/degradation</keyword>
<dbReference type="GO" id="GO:0030030">
    <property type="term" value="P:cell projection organization"/>
    <property type="evidence" value="ECO:0007669"/>
    <property type="project" value="UniProtKB-KW"/>
</dbReference>
<keyword evidence="7" id="KW-0493">Microtubule</keyword>
<dbReference type="InterPro" id="IPR042222">
    <property type="entry name" value="Dynein_2_N"/>
</dbReference>
<evidence type="ECO:0000259" key="26">
    <source>
        <dbReference type="Pfam" id="PF08393"/>
    </source>
</evidence>
<dbReference type="Pfam" id="PF12775">
    <property type="entry name" value="AAA_7"/>
    <property type="match status" value="1"/>
</dbReference>
<organism evidence="35 36">
    <name type="scientific">Amazona collaria</name>
    <name type="common">yellow-billed parrot</name>
    <dbReference type="NCBI Taxonomy" id="241587"/>
    <lineage>
        <taxon>Eukaryota</taxon>
        <taxon>Metazoa</taxon>
        <taxon>Chordata</taxon>
        <taxon>Craniata</taxon>
        <taxon>Vertebrata</taxon>
        <taxon>Euteleostomi</taxon>
        <taxon>Archelosauria</taxon>
        <taxon>Archosauria</taxon>
        <taxon>Dinosauria</taxon>
        <taxon>Saurischia</taxon>
        <taxon>Theropoda</taxon>
        <taxon>Coelurosauria</taxon>
        <taxon>Aves</taxon>
        <taxon>Neognathae</taxon>
        <taxon>Neoaves</taxon>
        <taxon>Telluraves</taxon>
        <taxon>Australaves</taxon>
        <taxon>Psittaciformes</taxon>
        <taxon>Psittacidae</taxon>
        <taxon>Amazona</taxon>
    </lineage>
</organism>
<evidence type="ECO:0000256" key="8">
    <source>
        <dbReference type="ARBA" id="ARBA00022741"/>
    </source>
</evidence>
<dbReference type="Ensembl" id="ENSACOT00000012506.1">
    <property type="protein sequence ID" value="ENSACOP00000012076.1"/>
    <property type="gene ID" value="ENSACOG00000007861.1"/>
</dbReference>
<feature type="domain" description="Dynein heavy chain hydrolytic ATP-binding dynein motor region" evidence="27">
    <location>
        <begin position="1659"/>
        <end position="1994"/>
    </location>
</feature>
<dbReference type="SUPFAM" id="SSF57997">
    <property type="entry name" value="Tropomyosin"/>
    <property type="match status" value="1"/>
</dbReference>
<dbReference type="Gene3D" id="1.20.140.100">
    <property type="entry name" value="Dynein heavy chain, N-terminal domain 2"/>
    <property type="match status" value="1"/>
</dbReference>
<evidence type="ECO:0000256" key="3">
    <source>
        <dbReference type="ARBA" id="ARBA00008887"/>
    </source>
</evidence>
<evidence type="ECO:0000259" key="27">
    <source>
        <dbReference type="Pfam" id="PF12774"/>
    </source>
</evidence>
<feature type="domain" description="Dynein heavy chain ATP-binding dynein motor region" evidence="30">
    <location>
        <begin position="3258"/>
        <end position="3475"/>
    </location>
</feature>
<dbReference type="Gene3D" id="1.20.920.30">
    <property type="match status" value="1"/>
</dbReference>
<feature type="domain" description="Dynein heavy chain C-terminal" evidence="32">
    <location>
        <begin position="4015"/>
        <end position="4213"/>
    </location>
</feature>
<dbReference type="InterPro" id="IPR042219">
    <property type="entry name" value="AAA_lid_11_sf"/>
</dbReference>
<dbReference type="FunFam" id="1.20.58.1120:FF:000006">
    <property type="entry name" value="cytoplasmic dynein 2 heavy chain 1"/>
    <property type="match status" value="1"/>
</dbReference>
<keyword evidence="36" id="KW-1185">Reference proteome</keyword>
<evidence type="ECO:0000256" key="11">
    <source>
        <dbReference type="ARBA" id="ARBA00023017"/>
    </source>
</evidence>
<evidence type="ECO:0000259" key="34">
    <source>
        <dbReference type="Pfam" id="PF22597"/>
    </source>
</evidence>
<dbReference type="Gene3D" id="1.10.8.710">
    <property type="match status" value="1"/>
</dbReference>
<evidence type="ECO:0000256" key="22">
    <source>
        <dbReference type="ARBA" id="ARBA00083782"/>
    </source>
</evidence>
<dbReference type="FunFam" id="1.20.140.100:FF:000005">
    <property type="entry name" value="cytoplasmic dynein 2 heavy chain 1"/>
    <property type="match status" value="1"/>
</dbReference>
<feature type="coiled-coil region" evidence="23">
    <location>
        <begin position="1085"/>
        <end position="1112"/>
    </location>
</feature>
<dbReference type="InterPro" id="IPR024317">
    <property type="entry name" value="Dynein_heavy_chain_D4_dom"/>
</dbReference>
<dbReference type="Pfam" id="PF12781">
    <property type="entry name" value="AAA_9"/>
    <property type="match status" value="1"/>
</dbReference>
<dbReference type="Gene3D" id="1.10.8.1220">
    <property type="match status" value="1"/>
</dbReference>
<keyword evidence="15" id="KW-0505">Motor protein</keyword>
<keyword evidence="12 23" id="KW-0175">Coiled coil</keyword>
<evidence type="ECO:0000256" key="23">
    <source>
        <dbReference type="SAM" id="Coils"/>
    </source>
</evidence>
<comment type="subcellular location">
    <subcellularLocation>
        <location evidence="1">Cell membrane</location>
        <topology evidence="1">Peripheral membrane protein</topology>
    </subcellularLocation>
    <subcellularLocation>
        <location evidence="2">Cytoplasm</location>
        <location evidence="2">Cytoskeleton</location>
        <location evidence="2">Cilium axoneme</location>
    </subcellularLocation>
</comment>
<dbReference type="InterPro" id="IPR049400">
    <property type="entry name" value="DYNC2H1_AAA_dom"/>
</dbReference>
<comment type="subunit">
    <text evidence="19">The cytoplasmic dynein complex 2 is probably composed by a heavy chain DYNC2H1 homodimer and a number of DYNC2LI1 light intermediate chains.</text>
</comment>
<evidence type="ECO:0000256" key="4">
    <source>
        <dbReference type="ARBA" id="ARBA00022473"/>
    </source>
</evidence>
<evidence type="ECO:0000256" key="10">
    <source>
        <dbReference type="ARBA" id="ARBA00022840"/>
    </source>
</evidence>
<evidence type="ECO:0000256" key="17">
    <source>
        <dbReference type="ARBA" id="ARBA00023273"/>
    </source>
</evidence>
<dbReference type="Gene3D" id="1.10.8.720">
    <property type="entry name" value="Region D6 of dynein motor"/>
    <property type="match status" value="1"/>
</dbReference>
<dbReference type="GO" id="GO:0045505">
    <property type="term" value="F:dynein intermediate chain binding"/>
    <property type="evidence" value="ECO:0007669"/>
    <property type="project" value="InterPro"/>
</dbReference>
<evidence type="ECO:0000259" key="32">
    <source>
        <dbReference type="Pfam" id="PF18199"/>
    </source>
</evidence>
<keyword evidence="17" id="KW-0966">Cell projection</keyword>
<dbReference type="InterPro" id="IPR042228">
    <property type="entry name" value="Dynein_linker_3"/>
</dbReference>
<keyword evidence="4" id="KW-0217">Developmental protein</keyword>
<dbReference type="InterPro" id="IPR043157">
    <property type="entry name" value="Dynein_AAA1S"/>
</dbReference>
<dbReference type="Pfam" id="PF12780">
    <property type="entry name" value="AAA_8"/>
    <property type="match status" value="1"/>
</dbReference>
<feature type="coiled-coil region" evidence="23">
    <location>
        <begin position="2902"/>
        <end position="2985"/>
    </location>
</feature>
<keyword evidence="16" id="KW-0206">Cytoskeleton</keyword>
<dbReference type="InterPro" id="IPR041228">
    <property type="entry name" value="Dynein_C"/>
</dbReference>
<dbReference type="Pfam" id="PF08393">
    <property type="entry name" value="DHC_N2"/>
    <property type="match status" value="1"/>
</dbReference>
<keyword evidence="10" id="KW-0067">ATP-binding</keyword>
<keyword evidence="13" id="KW-0969">Cilium</keyword>
<reference evidence="35" key="1">
    <citation type="submission" date="2025-08" db="UniProtKB">
        <authorList>
            <consortium name="Ensembl"/>
        </authorList>
    </citation>
    <scope>IDENTIFICATION</scope>
</reference>
<dbReference type="Pfam" id="PF18198">
    <property type="entry name" value="AAA_lid_11"/>
    <property type="match status" value="1"/>
</dbReference>
<feature type="domain" description="Dynein heavy chain AAA lid" evidence="31">
    <location>
        <begin position="3864"/>
        <end position="4004"/>
    </location>
</feature>
<dbReference type="InterPro" id="IPR035706">
    <property type="entry name" value="AAA_9"/>
</dbReference>
<evidence type="ECO:0000256" key="1">
    <source>
        <dbReference type="ARBA" id="ARBA00004202"/>
    </source>
</evidence>
<feature type="coiled-coil region" evidence="23">
    <location>
        <begin position="3111"/>
        <end position="3201"/>
    </location>
</feature>
<keyword evidence="5" id="KW-1003">Cell membrane</keyword>
<feature type="domain" description="Dynein heavy chain coiled coil stalk" evidence="28">
    <location>
        <begin position="2902"/>
        <end position="3233"/>
    </location>
</feature>
<dbReference type="FunFam" id="3.20.180.20:FF:000002">
    <property type="entry name" value="Cytoplasmic dynein heavy chain 1"/>
    <property type="match status" value="1"/>
</dbReference>
<reference evidence="35" key="2">
    <citation type="submission" date="2025-09" db="UniProtKB">
        <authorList>
            <consortium name="Ensembl"/>
        </authorList>
    </citation>
    <scope>IDENTIFICATION</scope>
</reference>
<dbReference type="Pfam" id="PF22597">
    <property type="entry name" value="DYN_lid"/>
    <property type="match status" value="1"/>
</dbReference>
<dbReference type="GO" id="GO:0005886">
    <property type="term" value="C:plasma membrane"/>
    <property type="evidence" value="ECO:0007669"/>
    <property type="project" value="UniProtKB-SubCell"/>
</dbReference>
<evidence type="ECO:0000259" key="31">
    <source>
        <dbReference type="Pfam" id="PF18198"/>
    </source>
</evidence>
<dbReference type="Gene3D" id="3.20.180.20">
    <property type="entry name" value="Dynein heavy chain, N-terminal domain 2"/>
    <property type="match status" value="1"/>
</dbReference>
<dbReference type="FunFam" id="3.40.50.300:FF:000598">
    <property type="entry name" value="Dynein cytoplasmic 2 heavy chain 1"/>
    <property type="match status" value="1"/>
</dbReference>
<dbReference type="InterPro" id="IPR041658">
    <property type="entry name" value="AAA_lid_11"/>
</dbReference>
<comment type="similarity">
    <text evidence="3">Belongs to the dynein heavy chain family.</text>
</comment>
<dbReference type="PANTHER" id="PTHR46532:SF15">
    <property type="entry name" value="CYTOPLASMIC DYNEIN 2 HEAVY CHAIN 1"/>
    <property type="match status" value="1"/>
</dbReference>
<evidence type="ECO:0000259" key="24">
    <source>
        <dbReference type="Pfam" id="PF03028"/>
    </source>
</evidence>
<feature type="domain" description="Dynein heavy chain tail" evidence="25">
    <location>
        <begin position="213"/>
        <end position="661"/>
    </location>
</feature>
<protein>
    <recommendedName>
        <fullName evidence="18">Cytoplasmic dynein 2 heavy chain 1</fullName>
    </recommendedName>
    <alternativeName>
        <fullName evidence="20">Cytoplasmic dynein 2 heavy chain</fullName>
    </alternativeName>
    <alternativeName>
        <fullName evidence="21">Dynein cytoplasmic heavy chain 2</fullName>
    </alternativeName>
    <alternativeName>
        <fullName evidence="22">Dynein heavy chain isotype 1B</fullName>
    </alternativeName>
</protein>
<dbReference type="GO" id="GO:0051959">
    <property type="term" value="F:dynein light intermediate chain binding"/>
    <property type="evidence" value="ECO:0007669"/>
    <property type="project" value="InterPro"/>
</dbReference>
<dbReference type="GO" id="GO:0007018">
    <property type="term" value="P:microtubule-based movement"/>
    <property type="evidence" value="ECO:0007669"/>
    <property type="project" value="InterPro"/>
</dbReference>
<dbReference type="Gene3D" id="1.20.1270.280">
    <property type="match status" value="1"/>
</dbReference>
<feature type="domain" description="Dynein heavy chain AAA module D4" evidence="29">
    <location>
        <begin position="2631"/>
        <end position="2886"/>
    </location>
</feature>
<evidence type="ECO:0000256" key="20">
    <source>
        <dbReference type="ARBA" id="ARBA00078768"/>
    </source>
</evidence>
<dbReference type="FunFam" id="1.10.8.710:FF:000006">
    <property type="entry name" value="cytoplasmic dynein 2 heavy chain 1"/>
    <property type="match status" value="1"/>
</dbReference>
<dbReference type="FunFam" id="3.40.50.300:FF:000071">
    <property type="entry name" value="Cytoplasmic dynein heavy chain 1"/>
    <property type="match status" value="1"/>
</dbReference>
<evidence type="ECO:0000313" key="35">
    <source>
        <dbReference type="Ensembl" id="ENSACOP00000012076.1"/>
    </source>
</evidence>
<dbReference type="GO" id="GO:0005524">
    <property type="term" value="F:ATP binding"/>
    <property type="evidence" value="ECO:0007669"/>
    <property type="project" value="UniProtKB-KW"/>
</dbReference>
<evidence type="ECO:0000256" key="16">
    <source>
        <dbReference type="ARBA" id="ARBA00023212"/>
    </source>
</evidence>
<evidence type="ECO:0000256" key="14">
    <source>
        <dbReference type="ARBA" id="ARBA00023136"/>
    </source>
</evidence>
<evidence type="ECO:0000259" key="25">
    <source>
        <dbReference type="Pfam" id="PF08385"/>
    </source>
</evidence>
<evidence type="ECO:0000256" key="5">
    <source>
        <dbReference type="ARBA" id="ARBA00022475"/>
    </source>
</evidence>
<dbReference type="GO" id="GO:0008569">
    <property type="term" value="F:minus-end-directed microtubule motor activity"/>
    <property type="evidence" value="ECO:0007669"/>
    <property type="project" value="InterPro"/>
</dbReference>
<keyword evidence="14" id="KW-0472">Membrane</keyword>
<dbReference type="Pfam" id="PF03028">
    <property type="entry name" value="Dynein_heavy"/>
    <property type="match status" value="1"/>
</dbReference>
<dbReference type="FunFam" id="1.10.8.1220:FF:000003">
    <property type="entry name" value="Dynein cytoplasmic 2 heavy chain 1"/>
    <property type="match status" value="1"/>
</dbReference>
<evidence type="ECO:0000256" key="21">
    <source>
        <dbReference type="ARBA" id="ARBA00083259"/>
    </source>
</evidence>
<dbReference type="FunFam" id="3.40.50.300:FF:000710">
    <property type="entry name" value="Cytoplasmic dynein 2 heavy chain 1"/>
    <property type="match status" value="1"/>
</dbReference>
<evidence type="ECO:0000259" key="33">
    <source>
        <dbReference type="Pfam" id="PF21264"/>
    </source>
</evidence>
<feature type="domain" description="Dynein heavy chain region D6 P-loop" evidence="24">
    <location>
        <begin position="3723"/>
        <end position="3831"/>
    </location>
</feature>
<name>A0A8B9FMH6_9PSIT</name>
<evidence type="ECO:0000256" key="12">
    <source>
        <dbReference type="ARBA" id="ARBA00023054"/>
    </source>
</evidence>
<dbReference type="InterPro" id="IPR004273">
    <property type="entry name" value="Dynein_heavy_D6_P-loop"/>
</dbReference>
<feature type="domain" description="Dynein 2 heavy chain 1 cytoplasmic ATPase lid" evidence="34">
    <location>
        <begin position="2458"/>
        <end position="2552"/>
    </location>
</feature>
<evidence type="ECO:0000259" key="28">
    <source>
        <dbReference type="Pfam" id="PF12777"/>
    </source>
</evidence>
<dbReference type="Pfam" id="PF21264">
    <property type="entry name" value="DYNC2H1_AAA_dom"/>
    <property type="match status" value="1"/>
</dbReference>
<feature type="domain" description="Dynein heavy chain linker" evidence="26">
    <location>
        <begin position="1129"/>
        <end position="1526"/>
    </location>
</feature>
<dbReference type="FunFam" id="1.20.1270.280:FF:000006">
    <property type="entry name" value="Dynein cytoplasmic 2 heavy chain 1"/>
    <property type="match status" value="1"/>
</dbReference>
<dbReference type="InterPro" id="IPR013602">
    <property type="entry name" value="Dynein_heavy_linker"/>
</dbReference>
<dbReference type="InterPro" id="IPR026983">
    <property type="entry name" value="DHC"/>
</dbReference>
<evidence type="ECO:0000256" key="6">
    <source>
        <dbReference type="ARBA" id="ARBA00022490"/>
    </source>
</evidence>
<dbReference type="FunFam" id="3.40.50.300:FF:000706">
    <property type="entry name" value="Cytoplasmic dynein 2 heavy chain 1"/>
    <property type="match status" value="1"/>
</dbReference>
<keyword evidence="8" id="KW-0547">Nucleotide-binding</keyword>
<dbReference type="InterPro" id="IPR035699">
    <property type="entry name" value="AAA_6"/>
</dbReference>
<evidence type="ECO:0000256" key="7">
    <source>
        <dbReference type="ARBA" id="ARBA00022701"/>
    </source>
</evidence>
<dbReference type="Pfam" id="PF18199">
    <property type="entry name" value="Dynein_C"/>
    <property type="match status" value="1"/>
</dbReference>
<dbReference type="InterPro" id="IPR024743">
    <property type="entry name" value="Dynein_HC_stalk"/>
</dbReference>
<evidence type="ECO:0000256" key="19">
    <source>
        <dbReference type="ARBA" id="ARBA00064100"/>
    </source>
</evidence>
<keyword evidence="11" id="KW-0243">Dynein</keyword>
<evidence type="ECO:0000259" key="29">
    <source>
        <dbReference type="Pfam" id="PF12780"/>
    </source>
</evidence>
<evidence type="ECO:0000256" key="13">
    <source>
        <dbReference type="ARBA" id="ARBA00023069"/>
    </source>
</evidence>
<dbReference type="InterPro" id="IPR027417">
    <property type="entry name" value="P-loop_NTPase"/>
</dbReference>
<evidence type="ECO:0000313" key="36">
    <source>
        <dbReference type="Proteomes" id="UP000694522"/>
    </source>
</evidence>
<dbReference type="FunFam" id="3.40.50.300:FF:002654">
    <property type="entry name" value="Cytoplasmic dynein 2 heavy chain 1"/>
    <property type="match status" value="1"/>
</dbReference>
<dbReference type="Pfam" id="PF12774">
    <property type="entry name" value="AAA_6"/>
    <property type="match status" value="1"/>
</dbReference>
<keyword evidence="6" id="KW-0963">Cytoplasm</keyword>
<proteinExistence type="inferred from homology"/>
<dbReference type="FunFam" id="1.20.920.30:FF:000006">
    <property type="entry name" value="Cytoplasmic dynein 2 heavy chain 1"/>
    <property type="match status" value="1"/>
</dbReference>
<accession>A0A8B9FMH6</accession>
<evidence type="ECO:0000256" key="2">
    <source>
        <dbReference type="ARBA" id="ARBA00004430"/>
    </source>
</evidence>
<feature type="domain" description="Cytoplasmic dynein 2 heavy chain 1 AAA+ ATPase" evidence="33">
    <location>
        <begin position="2129"/>
        <end position="2224"/>
    </location>
</feature>
<evidence type="ECO:0000256" key="15">
    <source>
        <dbReference type="ARBA" id="ARBA00023175"/>
    </source>
</evidence>
<evidence type="ECO:0000259" key="30">
    <source>
        <dbReference type="Pfam" id="PF12781"/>
    </source>
</evidence>
<dbReference type="FunFam" id="1.10.8.720:FF:000006">
    <property type="entry name" value="cytoplasmic dynein 2 heavy chain 1"/>
    <property type="match status" value="1"/>
</dbReference>
<dbReference type="Pfam" id="PF12777">
    <property type="entry name" value="MT"/>
    <property type="match status" value="1"/>
</dbReference>
<dbReference type="GO" id="GO:0005858">
    <property type="term" value="C:axonemal dynein complex"/>
    <property type="evidence" value="ECO:0007669"/>
    <property type="project" value="TreeGrafter"/>
</dbReference>
<dbReference type="Proteomes" id="UP000694522">
    <property type="component" value="Unplaced"/>
</dbReference>
<dbReference type="InterPro" id="IPR013594">
    <property type="entry name" value="Dynein_heavy_tail"/>
</dbReference>
<dbReference type="Gene3D" id="1.20.920.20">
    <property type="match status" value="1"/>
</dbReference>
<dbReference type="SUPFAM" id="SSF52540">
    <property type="entry name" value="P-loop containing nucleoside triphosphate hydrolases"/>
    <property type="match status" value="4"/>
</dbReference>
<evidence type="ECO:0000256" key="18">
    <source>
        <dbReference type="ARBA" id="ARBA00023902"/>
    </source>
</evidence>
<dbReference type="Pfam" id="PF08385">
    <property type="entry name" value="DHC_N1"/>
    <property type="match status" value="1"/>
</dbReference>
<dbReference type="Gene3D" id="6.10.140.1060">
    <property type="match status" value="1"/>
</dbReference>
<evidence type="ECO:0000256" key="9">
    <source>
        <dbReference type="ARBA" id="ARBA00022794"/>
    </source>
</evidence>
<sequence>MAGEGDKRKRFISATAANYFGLDPAVGPAALAAELHSRPELNRFLDDSSEFLLVVERSGSQLTASNTIEATDSKENVLVFFKLRPDIITEDNLHSNILISSMLDSPISTLYQAVRQVFAPVLLKDERWSKTFDPKLQKLLTELETGLSTVLRRSDPNYRGSKFSEDDVRAILTPTDEFQYWIECARHGSKWCSKERASYFKDLFEDIAKDYFNLDSLSLFEVVDLVETTKGTLDGVWRQTEHDPYPQPRMHNLLDVIGGSLGRYVQKKLAALNLWKDAFHSVKENLKAGIFICEQWVSACEYLTGQVWQYYTLHPWKNEKYFPELLARLGKRLDEVLTVRTLHEKLAFFLPAGEQNALCLAQVFEPFAGLNPVHYNPYTEPLWKAAVSQYERIIAPAEQKIANKLKKVISEIQDSPQQLLQTFQKHKELIKHPNISKELLFEREILLARLQDYVKVCFYNYSNDYKDFETRCHGVPGDVSGPLSGKNLSEVVNNIVWVRQLELKVDDTIKLAEILLSDLPGFQTFHQSADSFQEQLKIYEQEQFDDWSRNIQSELSNPKSGLCVQANSPVMELDHVFGTLNILYSDRLVTLLREVRQLSALGFAIPAKIQHTANTAQKFCKQAVILKQVAHFYNSIDQQMIESQKPMMLQSALAFEQIIKHSKSGPGGKAQITWDNPRELEAYIQKLQAAAERLSTENRKLRKWHTNFIEKVISLMGIDLLRQQQRWKDGVQELRTGFASLESQGFRSSDMRPWRQHWNHQLYKALEPQYQMGLEALNENLPEINIDLTFKQGQLQFRPPFEEVRARYYREMKRFISIPNQFRGVSEAEEESIFTVMTERNVSGFLTAFSKAEDLFRRLTDASNQFKEWIVIGQVDVETLVKTHLSSKQDWEKNFKALKVRGKEAERLPSTIKIDCLTVNCNPVKTVIDDFIQKLYDILVISLRKSIQAHLCDVSSFLNGAMETLLFRPQTAEEIAEDNLRYLSLHEQKEGVFLLFQEAEDKNKLLRTVAGAGLDTLSNLRATWDKFDLMMESHQLMITEVIEMMKGNVISRINIYLQDLEKFKARWDQLKPSDDVIETGDQDALEKSAQIIKDKEKEFDELETMKEKLIEQCHHFKLEEPDFSLSEVVCQDIKSCAEVWALYEEFYQGLQEKAKEDWITFRSKTYLFEEFLFKWHDKMRKMEEHTVMTVKLQKEVDKYKMIVPLLKYVRGEHLSPDHWLDLFRLLGLPRGTTLEGLLFGDLLKVTDAIIEKAMELKDLNCRAQGEVTIREALRELELWGAGAVFTVTEYEDSQGKTIRLIKDWKDIVNQVGDHRCLLQSLKDFPYYKGFEDKVSIWEKKLAELDEYLQNLNQIQRKWVYLEPIFGRGALPKEQARFNRVDEDFRSIMLDIKNDNRITSLNARTGIRNTLITILDQLQRCQRSLNEFLEEKRSAFPRFYFIGDDDLLEILGQPTNPLVIQSHLKKLFAGINNVTFDEELKYIVAMKSVEGETVPLRNKVLLSNDVEVWLNSLALEMKETLKKMLIDCVEAGKKSQGSIDPSLFPSQILSLAEQIQFTEDVESAIKDHDLQQLELELMAKLEHYTSIDNGIQDSGSTESGILELKLKALILDIIHNIDVVKQMNQAQVHSVEDWAWKKQLRFYMKDQKCYVQMVDAELQYTYEYQGNSPKLVYTPLTDKCYLTLTQAMKMGLGGNPYGPAGTGKTESVKALGGLLGRQVLVFNCDEGIDVKSMGRIFVGLVKCGAWGCFDEFNRLEEAVLSAVSMQIQTIQHALKKHSPVCEMLGKKVEVDHNSGIFITLNPAGKGYGGRQKLPDNLKQLFRPVAMTHPDNELIAEVILYSEGFKDAKILGRKLVSIFNLARELLTPQQHYDWGLRALKTVLRGCGNLLRQLKKSEAKKEINESHMVVQALRLNTMSKLTFADCSRFDALVKDVFPGIEFKDVEYAELTIALQQVFEEANLEIISTQIKKALELYEQLRQRMGVVIVGPSGGGKSTLWRMLKAALGKTGKVVKQYTVNPKAMPRHQLLGHIDMDTREWSDGVLTNSARQVVREPQDITSWIICDGDIDPEWIESLNSVLDDNRLLTMPSGERIQFGLNVNFIFETHDLSCASPATISRMGMIFLSDEDADLNSLIKSWLRSQPEECRYNLENWIGDYFEKALNWVVKKNDSVVETSLVGTVMNGLSHLHGCTSRGQFIINLLRGLGGNLNTKSRQEFAKEIFSWAQESPPDPRKPLDTYYDADTGQLMQYQLKKPENLTADDFSNLKILPVIQTPDMQRGLDYFRPWLDFNNKQPFLLVGPEGCGKGMLLHYAFSQLRSTQVATIHCSAQTTSQHLLQKLSQVCIVISTNTGRVYRPKDCERLVLYLKDINLPKPDKWGTSTLIAFLQQVLTYQGFYDENLEWVGLENIQIVASMCSGGTLGRHKLTSRFTSIVRLCAIDYPERDQLQAIYSAYLEPVLQKNLKNHPVWGSLPKIHQLAGFMVQVYEQVRAKFRVDDHSHYLFTPRILTQWVLGLFRYDLAGGSSIKTADFVLEIVAYEAHRLFRDKLVDTKELQIFDNVLMKVFQGDWGSDVQDNMADTFYVTWGACQEAFITPGQSLPPHGRPLGKLNSTDLKDIVQKGIIHYGRDKKEIEILLFHEVLSYMSKVDRVLSFPGGSLLLAGQSGVGRRTVTSLVSHMHGAVLISPKISRGYELKQFKNDLKYVSHSLAGIEAKQVVLLLEDYQFVHSMFLEMVNSLLSSGEVPGLYKTEELEPLLSPLKDQASQDGFTGPIFNYFTYRIQQNLHVVLIMDSTNLNFTINCESNPALYKKCQVLWMDTWSENSMKKIPEMLLNDTDEQEKTGKAHKELKKDPGDSDFLNSFLAIHESCKMYRATPSKYMTFLHIYSTINNSKRRELIKRQSHLQAGVSKLNEAKALVDELNRKAEEQSILLKTKQDEADAALQEITVSMQSASEQKTEMEKLKHRIAEEAAEIEERKRKIEVELKEVQPLVNEAKLAVGNIKPESLSEIRSLRMPPDIIRDILEGVLRLMGIFDTSWVSMKSFLAKRGVREDIATFDARNIPKEIRESVEELLSKNGPSFDPKNAKRASAAAAPLAAWVNANVQYSHVLERIQPLEKEKAGLEANLKKTEDRKQKLENLLNSVGQKVSELKDKFQSRTTEAAKLEAELNKAQKTLKAAEILINQLDREHKRWNIQVSEITDELATLPKRAQLAAAFITYLSAAPEDQRKNSLDEWTKSAGLEKFDLRRFLCTESEELVWKSEGLPSDDLSIENALVILQSKVCPFLVDPSFRATEWLKTHLKESRLEVINQQDTNFLTTLELAVRFGKTLIIQEMDGVEPVLYPLLRKDLVAQGPRYAIQIGEKMIDYNEEFRLFLSTRNPNPFIPPDASSIVTEVNFTTTGSGLRGQLLALTIQHEKPDLEDQKTKLLQQEEDKKIQLAKLEESLLETLATSQGNILENKDLIESLNQTKASSALIQESLAESHRLQSFLDKERDAYLPLAESASKMYFIISDLSKINNMYRFSLAAFLRLFQKALQNEQDSGNTEERIKMLTGSLKHTVYEYVCRCLFKADQLMFALHFVRGMHPELFQENCFTKICVTYVFLNKDSQRSVRDQIPSWIEQNRAWAVASLKISLPGLYQTLCFEDEGLWHTFSQSSVCEQDFPSTIVKRISLFQQVLVVQAVRPDRLQSAMALFACKTLGTKELSPSPLNLKRLYKETLEIEPILIIISPGADPSQELQELASVERNTECYHQIAMGQGQADLAIQTLKECARNGEWLCLKNLHLVTSWLPVLEKELNTLQPQPNFRLWLTTEVHPKFTPILLQSSLKITYEAPPGLKKNLLRTYESWTPEQISKKGNLSRTHSLFCLAWFHAICQERRNYIPQGWTKFYEFSLSDLRAGFDIIDRLFEGSKDFQWEFVHGLFENAIYGGRIDNYFDMRVLRSYLEQLFNSQVIGSLSARGKKITSFPCSISLPNSCSILDYRNIIESLPEDDKPEFFGLPANMARSSQCMISSQVISQLRILSRSVTAGCKFDREIWSTELSPVLNLWKKLNQNSNLIHQKVSSPVEQQGSPILSFITLEQFNAIRLVQSVHQSLASLSRVIRGTSLLSSEVQRLATALLNQKCPITWQSKWEGPEDPLQYLRSLVARALAIQNWVEKAEKQKLLSDTLDLSELFHPDTFLNALRQETARVMSCSVDSLKFTASWKGRIQEGKLQVKVFYQDVLVEVYKHDAYGPYSPEECISLPVYTSVERDRVVANIDVPCGGNQDQWIQCGAALFLKNQ</sequence>
<dbReference type="PANTHER" id="PTHR46532">
    <property type="entry name" value="MALE FERTILITY FACTOR KL5"/>
    <property type="match status" value="1"/>
</dbReference>
<dbReference type="Gene3D" id="1.20.58.1120">
    <property type="match status" value="1"/>
</dbReference>
<dbReference type="InterPro" id="IPR054354">
    <property type="entry name" value="DYNC2H1-like_lid"/>
</dbReference>
<dbReference type="FunFam" id="3.40.50.300:FF:001810">
    <property type="entry name" value="Cytoplasmic dynein 2 heavy chain 1"/>
    <property type="match status" value="1"/>
</dbReference>
<dbReference type="Gene3D" id="3.40.50.300">
    <property type="entry name" value="P-loop containing nucleotide triphosphate hydrolases"/>
    <property type="match status" value="5"/>
</dbReference>
<dbReference type="GO" id="GO:0005874">
    <property type="term" value="C:microtubule"/>
    <property type="evidence" value="ECO:0007669"/>
    <property type="project" value="UniProtKB-KW"/>
</dbReference>
<dbReference type="FunFam" id="1.20.920.20:FF:000002">
    <property type="entry name" value="Cytoplasmic dynein 1 heavy chain"/>
    <property type="match status" value="1"/>
</dbReference>